<dbReference type="SUPFAM" id="SSF53098">
    <property type="entry name" value="Ribonuclease H-like"/>
    <property type="match status" value="1"/>
</dbReference>
<dbReference type="Pfam" id="PF14223">
    <property type="entry name" value="Retrotran_gag_2"/>
    <property type="match status" value="1"/>
</dbReference>
<dbReference type="CDD" id="cd09272">
    <property type="entry name" value="RNase_HI_RT_Ty1"/>
    <property type="match status" value="1"/>
</dbReference>
<dbReference type="PROSITE" id="PS50994">
    <property type="entry name" value="INTEGRASE"/>
    <property type="match status" value="1"/>
</dbReference>
<comment type="caution">
    <text evidence="4">The sequence shown here is derived from an EMBL/GenBank/DDBJ whole genome shotgun (WGS) entry which is preliminary data.</text>
</comment>
<dbReference type="InterPro" id="IPR057670">
    <property type="entry name" value="SH3_retrovirus"/>
</dbReference>
<feature type="region of interest" description="Disordered" evidence="2">
    <location>
        <begin position="231"/>
        <end position="306"/>
    </location>
</feature>
<evidence type="ECO:0000313" key="5">
    <source>
        <dbReference type="Proteomes" id="UP000289340"/>
    </source>
</evidence>
<dbReference type="Pfam" id="PF22936">
    <property type="entry name" value="Pol_BBD"/>
    <property type="match status" value="1"/>
</dbReference>
<dbReference type="EC" id="2.7.7.7" evidence="4"/>
<keyword evidence="4" id="KW-0548">Nucleotidyltransferase</keyword>
<evidence type="ECO:0000313" key="4">
    <source>
        <dbReference type="EMBL" id="RZB75684.1"/>
    </source>
</evidence>
<dbReference type="GO" id="GO:0015074">
    <property type="term" value="P:DNA integration"/>
    <property type="evidence" value="ECO:0007669"/>
    <property type="project" value="InterPro"/>
</dbReference>
<keyword evidence="5" id="KW-1185">Reference proteome</keyword>
<dbReference type="Gene3D" id="3.90.550.10">
    <property type="entry name" value="Spore Coat Polysaccharide Biosynthesis Protein SpsA, Chain A"/>
    <property type="match status" value="1"/>
</dbReference>
<keyword evidence="1" id="KW-0645">Protease</keyword>
<dbReference type="PANTHER" id="PTHR35723">
    <property type="entry name" value="POLYPHOSPHATIDYLINOSITOL PHOSPHATASE"/>
    <property type="match status" value="1"/>
</dbReference>
<feature type="compositionally biased region" description="Low complexity" evidence="2">
    <location>
        <begin position="849"/>
        <end position="866"/>
    </location>
</feature>
<proteinExistence type="predicted"/>
<dbReference type="Pfam" id="PF13976">
    <property type="entry name" value="gag_pre-integrs"/>
    <property type="match status" value="1"/>
</dbReference>
<dbReference type="InterPro" id="IPR036397">
    <property type="entry name" value="RNaseH_sf"/>
</dbReference>
<reference evidence="4 5" key="1">
    <citation type="submission" date="2018-09" db="EMBL/GenBank/DDBJ databases">
        <title>A high-quality reference genome of wild soybean provides a powerful tool to mine soybean genomes.</title>
        <authorList>
            <person name="Xie M."/>
            <person name="Chung C.Y.L."/>
            <person name="Li M.-W."/>
            <person name="Wong F.-L."/>
            <person name="Chan T.-F."/>
            <person name="Lam H.-M."/>
        </authorList>
    </citation>
    <scope>NUCLEOTIDE SEQUENCE [LARGE SCALE GENOMIC DNA]</scope>
    <source>
        <strain evidence="5">cv. W05</strain>
        <tissue evidence="4">Hypocotyl of etiolated seedlings</tissue>
    </source>
</reference>
<protein>
    <submittedName>
        <fullName evidence="4">Retrovirus-related Pol polyprotein from transposon TNT 1-94</fullName>
        <ecNumber evidence="4">2.7.7.7</ecNumber>
    </submittedName>
</protein>
<evidence type="ECO:0000256" key="2">
    <source>
        <dbReference type="SAM" id="MobiDB-lite"/>
    </source>
</evidence>
<dbReference type="GO" id="GO:0003887">
    <property type="term" value="F:DNA-directed DNA polymerase activity"/>
    <property type="evidence" value="ECO:0007669"/>
    <property type="project" value="UniProtKB-EC"/>
</dbReference>
<dbReference type="Pfam" id="PF07727">
    <property type="entry name" value="RVT_2"/>
    <property type="match status" value="1"/>
</dbReference>
<dbReference type="Pfam" id="PF00665">
    <property type="entry name" value="rve"/>
    <property type="match status" value="1"/>
</dbReference>
<dbReference type="EMBL" id="QZWG01000012">
    <property type="protein sequence ID" value="RZB75684.1"/>
    <property type="molecule type" value="Genomic_DNA"/>
</dbReference>
<dbReference type="Proteomes" id="UP000289340">
    <property type="component" value="Chromosome 12"/>
</dbReference>
<gene>
    <name evidence="4" type="ORF">D0Y65_034255</name>
</gene>
<dbReference type="InterPro" id="IPR043502">
    <property type="entry name" value="DNA/RNA_pol_sf"/>
</dbReference>
<dbReference type="InterPro" id="IPR029044">
    <property type="entry name" value="Nucleotide-diphossugar_trans"/>
</dbReference>
<keyword evidence="4" id="KW-0808">Transferase</keyword>
<keyword evidence="1" id="KW-0378">Hydrolase</keyword>
<dbReference type="InterPro" id="IPR001584">
    <property type="entry name" value="Integrase_cat-core"/>
</dbReference>
<feature type="compositionally biased region" description="Polar residues" evidence="2">
    <location>
        <begin position="233"/>
        <end position="276"/>
    </location>
</feature>
<dbReference type="InterPro" id="IPR054722">
    <property type="entry name" value="PolX-like_BBD"/>
</dbReference>
<feature type="compositionally biased region" description="Gly residues" evidence="2">
    <location>
        <begin position="291"/>
        <end position="303"/>
    </location>
</feature>
<evidence type="ECO:0000256" key="1">
    <source>
        <dbReference type="ARBA" id="ARBA00022750"/>
    </source>
</evidence>
<name>A0A445HQ27_GLYSO</name>
<dbReference type="GO" id="GO:0004190">
    <property type="term" value="F:aspartic-type endopeptidase activity"/>
    <property type="evidence" value="ECO:0007669"/>
    <property type="project" value="UniProtKB-KW"/>
</dbReference>
<feature type="region of interest" description="Disordered" evidence="2">
    <location>
        <begin position="847"/>
        <end position="936"/>
    </location>
</feature>
<dbReference type="SUPFAM" id="SSF53448">
    <property type="entry name" value="Nucleotide-diphospho-sugar transferases"/>
    <property type="match status" value="1"/>
</dbReference>
<dbReference type="SUPFAM" id="SSF56672">
    <property type="entry name" value="DNA/RNA polymerases"/>
    <property type="match status" value="1"/>
</dbReference>
<feature type="domain" description="Integrase catalytic" evidence="3">
    <location>
        <begin position="590"/>
        <end position="753"/>
    </location>
</feature>
<accession>A0A445HQ27</accession>
<dbReference type="InterPro" id="IPR025724">
    <property type="entry name" value="GAG-pre-integrase_dom"/>
</dbReference>
<dbReference type="GO" id="GO:0003676">
    <property type="term" value="F:nucleic acid binding"/>
    <property type="evidence" value="ECO:0007669"/>
    <property type="project" value="InterPro"/>
</dbReference>
<dbReference type="InterPro" id="IPR013103">
    <property type="entry name" value="RVT_2"/>
</dbReference>
<evidence type="ECO:0000259" key="3">
    <source>
        <dbReference type="PROSITE" id="PS50994"/>
    </source>
</evidence>
<sequence length="1708" mass="192098">MDSQPHTPRTPPILATPNSTITPLSSFNYKVSVKLDATNYLVWLQQIEPVLRAHRLHRFCVTPEIPPQYASEHDRLANIENPAFSNWELQDQLLLAWLQSSLSPAILPSVIGCKHTFQLWENIHQSFQSKTKAQARQLRTQLRTTKKGSSSISEFLAKIKHISDSLTSIGESVSLQDQRDVILEGLPNEFESLVTLINSKIEWFDLEEIRALLLAHEQRLDKARITEEAAPLNFTQSQPNSKTPNSVNPNSATETQIAPQANWTTGNSNSGNYDSQNNNFKNNNQSRGRGGRNGRGNRGGRGGRSTVQCQVCHRTGHDASYCYHRFNAAYGSNQPYVHGNPYQYVRNTTPNNNNWAQSNPQWQQAAPQANFTGYAPQTNFTGYAMHPTMNNNLDTAATQHVTLMQPPPGSAPPPSHLEHIFLGNGQGLRVTEISSYAFPSPSHPHHTLHLNNVLHVPSINKNLISVSKFASDNNAYIQFHPSHFVMKSQDNDQILLQGKLDKAGLYPIHSQSSTTSSLSSRHHSVHSIVTSHNDLYFQWHHRLGHTNLDTMNNVLKSCNMPTFNKNKTDFCISCCLGKSHRLPSQLSQSTYNSPLELIYCDLWGPAPMQSSMGYKYYISFIDAFSKYIWVYFLHDKSETLTIFKQFKALAELQLNTKIKAIQSDWGGEFRSFTSYLSQLGIIHRIICPHTHHQNGVVERKHRHIVEMGLSLLSHSSLPYHYWDHAFHTAVYIINRLLASHNHCIPLKVLFNNVPDYNFLRAFGCACYPLLTPYNNPKFQYRSKECIFLGYSTSHRGYKCLDNKSGRIYISKDVLFNEKHFPYQITPPTTCSPNQTVTSAAPLGVVNHIPQQTPHTPNNLTPNNQPTPHTPTPHTPTTFPSHTSSPYISASASPTPTLPSTASSTIDPNSTPTSSPSPTTNTHHMLTRSKTDHLKPPLFPTINLTTTEPTTVQQALSSIHWTEAMQQEYQALQANKTWSLVPLPPHKRAIGCKWIFRIKENPDGTINKYKARLVAKEFNQKYGQDYSDTYSPVVKPITVRTVLTIALTSKWPLIQLDVNNAFLNGQLHEDVYMQQPQGFIQGESTLVCKLHKAIYGLKQAPRAWYESLTNTLISFGFQQSKCDPSLLIFNKHGCCLLILIYVDDIIITGSSNTAVNLIVNKLNATFSLKQLDTLEYFLGIECKLTPSGALHLSQAKYIRDILHRAGMEDCKGISTPLPANLKLSKTGADPFDNPTLYRSIVGALQYATITRPELGYSVSKVCQFFAQPLVSHWSAVKRILRYLKSSIDHGLTLLPATTSAPLSINAFCDADWASDIDDRRSTSGACIFFGPNLVSWWSKKQTLVAKSSAEAEYRSLAHAASEVLWLQSLLHELKVPIPPPVIYCDNQSAVAISHNPVLHSRTKHMELDIFFVREKVLNKSLVVSYIPAQLQVADILTKSLSKHLFYNFHSKLRVLSTAELVAMRQSKVIILTDPVSDLSVQRNGVSLYPIEGEYSRDKLMLQRIRSYITFLETRLQNLSQKPKNITHYIFTDSDMAVVDDLGQIFHDHPNFHVALTFRNNKAQPLNSGFIAVRGTPEAILRAKLFLQEVLKVYTTKYKNASRMLGDQLALAWVVKSKPHFDASRFAKAPAFSEDIGGTSVLFLPCSLYNWTPPEGAGQFHGMPLDVKVVHFKGSRKRLMLESWNFYSSSLEVSDMLCLILGSGRTKYDF</sequence>
<dbReference type="Gene3D" id="3.30.420.10">
    <property type="entry name" value="Ribonuclease H-like superfamily/Ribonuclease H"/>
    <property type="match status" value="1"/>
</dbReference>
<keyword evidence="1" id="KW-0064">Aspartyl protease</keyword>
<feature type="compositionally biased region" description="Low complexity" evidence="2">
    <location>
        <begin position="874"/>
        <end position="921"/>
    </location>
</feature>
<dbReference type="InterPro" id="IPR012337">
    <property type="entry name" value="RNaseH-like_sf"/>
</dbReference>
<dbReference type="Pfam" id="PF25597">
    <property type="entry name" value="SH3_retrovirus"/>
    <property type="match status" value="1"/>
</dbReference>
<organism evidence="4 5">
    <name type="scientific">Glycine soja</name>
    <name type="common">Wild soybean</name>
    <dbReference type="NCBI Taxonomy" id="3848"/>
    <lineage>
        <taxon>Eukaryota</taxon>
        <taxon>Viridiplantae</taxon>
        <taxon>Streptophyta</taxon>
        <taxon>Embryophyta</taxon>
        <taxon>Tracheophyta</taxon>
        <taxon>Spermatophyta</taxon>
        <taxon>Magnoliopsida</taxon>
        <taxon>eudicotyledons</taxon>
        <taxon>Gunneridae</taxon>
        <taxon>Pentapetalae</taxon>
        <taxon>rosids</taxon>
        <taxon>fabids</taxon>
        <taxon>Fabales</taxon>
        <taxon>Fabaceae</taxon>
        <taxon>Papilionoideae</taxon>
        <taxon>50 kb inversion clade</taxon>
        <taxon>NPAAA clade</taxon>
        <taxon>indigoferoid/millettioid clade</taxon>
        <taxon>Phaseoleae</taxon>
        <taxon>Glycine</taxon>
        <taxon>Glycine subgen. Soja</taxon>
    </lineage>
</organism>